<accession>A0A0K1ESC6</accession>
<dbReference type="EMBL" id="CP012159">
    <property type="protein sequence ID" value="AKT43552.1"/>
    <property type="molecule type" value="Genomic_DNA"/>
</dbReference>
<dbReference type="AlphaFoldDB" id="A0A0K1ESC6"/>
<dbReference type="Pfam" id="PF21597">
    <property type="entry name" value="TetR_C_43"/>
    <property type="match status" value="1"/>
</dbReference>
<protein>
    <recommendedName>
        <fullName evidence="5">HTH tetR-type domain-containing protein</fullName>
    </recommendedName>
</protein>
<dbReference type="Proteomes" id="UP000067626">
    <property type="component" value="Chromosome"/>
</dbReference>
<name>A0A0K1ESC6_CHOCO</name>
<dbReference type="Pfam" id="PF00440">
    <property type="entry name" value="TetR_N"/>
    <property type="match status" value="1"/>
</dbReference>
<dbReference type="PANTHER" id="PTHR30055:SF234">
    <property type="entry name" value="HTH-TYPE TRANSCRIPTIONAL REGULATOR BETI"/>
    <property type="match status" value="1"/>
</dbReference>
<evidence type="ECO:0000256" key="1">
    <source>
        <dbReference type="ARBA" id="ARBA00023015"/>
    </source>
</evidence>
<dbReference type="PATRIC" id="fig|52.7.peg.8561"/>
<evidence type="ECO:0000313" key="7">
    <source>
        <dbReference type="Proteomes" id="UP000067626"/>
    </source>
</evidence>
<keyword evidence="7" id="KW-1185">Reference proteome</keyword>
<dbReference type="InterPro" id="IPR036271">
    <property type="entry name" value="Tet_transcr_reg_TetR-rel_C_sf"/>
</dbReference>
<dbReference type="InterPro" id="IPR001647">
    <property type="entry name" value="HTH_TetR"/>
</dbReference>
<evidence type="ECO:0000256" key="2">
    <source>
        <dbReference type="ARBA" id="ARBA00023125"/>
    </source>
</evidence>
<evidence type="ECO:0000259" key="5">
    <source>
        <dbReference type="PROSITE" id="PS50977"/>
    </source>
</evidence>
<reference evidence="6 7" key="1">
    <citation type="submission" date="2015-07" db="EMBL/GenBank/DDBJ databases">
        <title>Genome analysis of myxobacterium Chondromyces crocatus Cm c5 reveals a high potential for natural compound synthesis and the genetic basis for the loss of fruiting body formation.</title>
        <authorList>
            <person name="Zaburannyi N."/>
            <person name="Bunk B."/>
            <person name="Maier J."/>
            <person name="Overmann J."/>
            <person name="Mueller R."/>
        </authorList>
    </citation>
    <scope>NUCLEOTIDE SEQUENCE [LARGE SCALE GENOMIC DNA]</scope>
    <source>
        <strain evidence="6 7">Cm c5</strain>
    </source>
</reference>
<gene>
    <name evidence="6" type="ORF">CMC5_077840</name>
</gene>
<organism evidence="6 7">
    <name type="scientific">Chondromyces crocatus</name>
    <dbReference type="NCBI Taxonomy" id="52"/>
    <lineage>
        <taxon>Bacteria</taxon>
        <taxon>Pseudomonadati</taxon>
        <taxon>Myxococcota</taxon>
        <taxon>Polyangia</taxon>
        <taxon>Polyangiales</taxon>
        <taxon>Polyangiaceae</taxon>
        <taxon>Chondromyces</taxon>
    </lineage>
</organism>
<dbReference type="OrthoDB" id="9795011at2"/>
<keyword evidence="2 4" id="KW-0238">DNA-binding</keyword>
<keyword evidence="1" id="KW-0805">Transcription regulation</keyword>
<dbReference type="PROSITE" id="PS50977">
    <property type="entry name" value="HTH_TETR_2"/>
    <property type="match status" value="1"/>
</dbReference>
<dbReference type="SUPFAM" id="SSF46689">
    <property type="entry name" value="Homeodomain-like"/>
    <property type="match status" value="1"/>
</dbReference>
<dbReference type="GO" id="GO:0003700">
    <property type="term" value="F:DNA-binding transcription factor activity"/>
    <property type="evidence" value="ECO:0007669"/>
    <property type="project" value="TreeGrafter"/>
</dbReference>
<proteinExistence type="predicted"/>
<dbReference type="InterPro" id="IPR009057">
    <property type="entry name" value="Homeodomain-like_sf"/>
</dbReference>
<dbReference type="SUPFAM" id="SSF48498">
    <property type="entry name" value="Tetracyclin repressor-like, C-terminal domain"/>
    <property type="match status" value="1"/>
</dbReference>
<evidence type="ECO:0000313" key="6">
    <source>
        <dbReference type="EMBL" id="AKT43552.1"/>
    </source>
</evidence>
<sequence length="251" mass="26260">MSFRLIKRNRIPFVKVHALVKSSAPPSDRPLRADARRNRDALLATAREAFAAGELDVRIEEIARRAGVGVGTLYRHFETREAMIEAVYRQEIELLCGSAAALLEALPPDEALTAFLERLVDHVVKHLGLAAALAAVMASASPAFAHGNQKLLEAVALLMDAAAAAGQIRADVKPETVLMALGGLCTARGQPGWEEGARGVIGLLVDGLRFGVGSGAKGAVSAPGAKGAAVASGVERAAGAPRRKRVAVRRG</sequence>
<dbReference type="STRING" id="52.CMC5_077840"/>
<feature type="DNA-binding region" description="H-T-H motif" evidence="4">
    <location>
        <begin position="58"/>
        <end position="77"/>
    </location>
</feature>
<evidence type="ECO:0000256" key="3">
    <source>
        <dbReference type="ARBA" id="ARBA00023163"/>
    </source>
</evidence>
<dbReference type="PANTHER" id="PTHR30055">
    <property type="entry name" value="HTH-TYPE TRANSCRIPTIONAL REGULATOR RUTR"/>
    <property type="match status" value="1"/>
</dbReference>
<dbReference type="KEGG" id="ccro:CMC5_077840"/>
<keyword evidence="3" id="KW-0804">Transcription</keyword>
<dbReference type="InterPro" id="IPR050109">
    <property type="entry name" value="HTH-type_TetR-like_transc_reg"/>
</dbReference>
<dbReference type="Gene3D" id="1.10.357.10">
    <property type="entry name" value="Tetracycline Repressor, domain 2"/>
    <property type="match status" value="1"/>
</dbReference>
<feature type="domain" description="HTH tetR-type" evidence="5">
    <location>
        <begin position="36"/>
        <end position="95"/>
    </location>
</feature>
<dbReference type="GO" id="GO:0000976">
    <property type="term" value="F:transcription cis-regulatory region binding"/>
    <property type="evidence" value="ECO:0007669"/>
    <property type="project" value="TreeGrafter"/>
</dbReference>
<evidence type="ECO:0000256" key="4">
    <source>
        <dbReference type="PROSITE-ProRule" id="PRU00335"/>
    </source>
</evidence>
<dbReference type="InterPro" id="IPR049445">
    <property type="entry name" value="TetR_SbtR-like_C"/>
</dbReference>
<dbReference type="PRINTS" id="PR00455">
    <property type="entry name" value="HTHTETR"/>
</dbReference>